<protein>
    <submittedName>
        <fullName evidence="4">Alpha-mannosidase</fullName>
    </submittedName>
</protein>
<accession>A0A1M6GFF6</accession>
<dbReference type="GO" id="GO:0030246">
    <property type="term" value="F:carbohydrate binding"/>
    <property type="evidence" value="ECO:0007669"/>
    <property type="project" value="InterPro"/>
</dbReference>
<keyword evidence="5" id="KW-1185">Reference proteome</keyword>
<evidence type="ECO:0000259" key="2">
    <source>
        <dbReference type="Pfam" id="PF07748"/>
    </source>
</evidence>
<dbReference type="CDD" id="cd10791">
    <property type="entry name" value="GH38N_AMII_like_1"/>
    <property type="match status" value="1"/>
</dbReference>
<dbReference type="PANTHER" id="PTHR46017">
    <property type="entry name" value="ALPHA-MANNOSIDASE 2C1"/>
    <property type="match status" value="1"/>
</dbReference>
<dbReference type="PANTHER" id="PTHR46017:SF1">
    <property type="entry name" value="ALPHA-MANNOSIDASE 2C1"/>
    <property type="match status" value="1"/>
</dbReference>
<dbReference type="EMBL" id="FQYU01000002">
    <property type="protein sequence ID" value="SHJ08611.1"/>
    <property type="molecule type" value="Genomic_DNA"/>
</dbReference>
<dbReference type="GO" id="GO:0004559">
    <property type="term" value="F:alpha-mannosidase activity"/>
    <property type="evidence" value="ECO:0007669"/>
    <property type="project" value="InterPro"/>
</dbReference>
<dbReference type="InterPro" id="IPR011682">
    <property type="entry name" value="Glyco_hydro_38_C"/>
</dbReference>
<dbReference type="GO" id="GO:0006013">
    <property type="term" value="P:mannose metabolic process"/>
    <property type="evidence" value="ECO:0007669"/>
    <property type="project" value="InterPro"/>
</dbReference>
<dbReference type="Gene3D" id="2.70.98.30">
    <property type="entry name" value="Golgi alpha-mannosidase II, domain 4"/>
    <property type="match status" value="1"/>
</dbReference>
<organism evidence="4 5">
    <name type="scientific">Pseudozobellia thermophila</name>
    <dbReference type="NCBI Taxonomy" id="192903"/>
    <lineage>
        <taxon>Bacteria</taxon>
        <taxon>Pseudomonadati</taxon>
        <taxon>Bacteroidota</taxon>
        <taxon>Flavobacteriia</taxon>
        <taxon>Flavobacteriales</taxon>
        <taxon>Flavobacteriaceae</taxon>
        <taxon>Pseudozobellia</taxon>
    </lineage>
</organism>
<feature type="domain" description="Glycosyl hydrolase family 38 C-terminal" evidence="2">
    <location>
        <begin position="854"/>
        <end position="1034"/>
    </location>
</feature>
<feature type="domain" description="Glycoside hydrolase family 38 N-terminal" evidence="1">
    <location>
        <begin position="375"/>
        <end position="633"/>
    </location>
</feature>
<evidence type="ECO:0000259" key="3">
    <source>
        <dbReference type="Pfam" id="PF17677"/>
    </source>
</evidence>
<dbReference type="Pfam" id="PF07748">
    <property type="entry name" value="Glyco_hydro_38C"/>
    <property type="match status" value="1"/>
</dbReference>
<dbReference type="GO" id="GO:0009313">
    <property type="term" value="P:oligosaccharide catabolic process"/>
    <property type="evidence" value="ECO:0007669"/>
    <property type="project" value="TreeGrafter"/>
</dbReference>
<dbReference type="SUPFAM" id="SSF74650">
    <property type="entry name" value="Galactose mutarotase-like"/>
    <property type="match status" value="1"/>
</dbReference>
<dbReference type="InterPro" id="IPR027291">
    <property type="entry name" value="Glyco_hydro_38_N_sf"/>
</dbReference>
<dbReference type="InterPro" id="IPR041147">
    <property type="entry name" value="GH38_C"/>
</dbReference>
<reference evidence="5" key="1">
    <citation type="submission" date="2016-11" db="EMBL/GenBank/DDBJ databases">
        <authorList>
            <person name="Varghese N."/>
            <person name="Submissions S."/>
        </authorList>
    </citation>
    <scope>NUCLEOTIDE SEQUENCE [LARGE SCALE GENOMIC DNA]</scope>
    <source>
        <strain evidence="5">DSM 19858</strain>
    </source>
</reference>
<dbReference type="Gene3D" id="3.20.110.10">
    <property type="entry name" value="Glycoside hydrolase 38, N terminal domain"/>
    <property type="match status" value="1"/>
</dbReference>
<dbReference type="Pfam" id="PF01074">
    <property type="entry name" value="Glyco_hydro_38N"/>
    <property type="match status" value="1"/>
</dbReference>
<dbReference type="InterPro" id="IPR013780">
    <property type="entry name" value="Glyco_hydro_b"/>
</dbReference>
<feature type="domain" description="Glycosyl hydrolases family 38 C-terminal" evidence="3">
    <location>
        <begin position="1140"/>
        <end position="1207"/>
    </location>
</feature>
<dbReference type="Proteomes" id="UP000184543">
    <property type="component" value="Unassembled WGS sequence"/>
</dbReference>
<evidence type="ECO:0000313" key="4">
    <source>
        <dbReference type="EMBL" id="SHJ08611.1"/>
    </source>
</evidence>
<gene>
    <name evidence="4" type="ORF">SAMN04488513_102797</name>
</gene>
<dbReference type="OrthoDB" id="9772207at2"/>
<evidence type="ECO:0000313" key="5">
    <source>
        <dbReference type="Proteomes" id="UP000184543"/>
    </source>
</evidence>
<dbReference type="AlphaFoldDB" id="A0A1M6GFF6"/>
<dbReference type="STRING" id="192903.SAMN04488513_102797"/>
<dbReference type="Pfam" id="PF17677">
    <property type="entry name" value="Glyco_hydro38C2"/>
    <property type="match status" value="1"/>
</dbReference>
<dbReference type="SUPFAM" id="SSF88713">
    <property type="entry name" value="Glycoside hydrolase/deacetylase"/>
    <property type="match status" value="1"/>
</dbReference>
<dbReference type="InterPro" id="IPR011330">
    <property type="entry name" value="Glyco_hydro/deAcase_b/a-brl"/>
</dbReference>
<evidence type="ECO:0000259" key="1">
    <source>
        <dbReference type="Pfam" id="PF01074"/>
    </source>
</evidence>
<dbReference type="Gene3D" id="2.60.40.1180">
    <property type="entry name" value="Golgi alpha-mannosidase II"/>
    <property type="match status" value="1"/>
</dbReference>
<sequence length="1212" mass="136847">MFREAIVYNRKCGVRIWTCMSLFFVLNQAGASHFFGNEGGTSKRAEFAKPMHEGNGNGHIQELNTNYRLYELAKNDVEGYKKMLSGSEFFLYPSLREDVNVSMIARATTGQMGFEFLTGEVPLDHSSDTVTFFMLSDIDLNLNEPFDIYVNDRLLLTFHTNEDGSLTIVENPGKGNAQYILIRRDGNGDGIGAFRLTVPSSFVEKGKSSKVRFNGRKKNSNCWVMIFKADDALARLKESVKSEAAFVIKENNGVLFVDAPAYFNGKKVYVVSDGKRSKVKSLKAQGDLSKTSFDTPSPKKSFALVYDGVEMALSFEKGDGTISTTDIVGNYLLHHETYNRGSGWFASLSKLYKPEFNETFDDFFDRKYENGLVSIMNSSHQDIAWVDRPEVCIILRDTLLLAPVLKDAFIRDDYGFDIEDGLMLREYLERHPESREQLTTLLKRNLISVGATYNCPYEDMYDAEDQVRQLYLGKKWVKKNFGGYDSKVYWNVDVPGKSLQTPQILKKAGVDYMVISRHAKGMFHWASPDGSSVFTYSPGHYGNDLLYLSRDMNNKLKYAADQTLYWEDTFKGGEIQTPLLSSQDMLPAIDYSGLIDTWNSFDDLKYEGGAKKKLFLPKMELKTMDEFMPLAEKNAINVDTIMGERPNVWVYIHGPGHHDALTASREASKLLPAAEKFLSIAHTLDPKMMKYPFEALDEAWQAKIYPDHGWGGHDGDITDNLFKENLVKARNMGQDLLNQGLGFISRRVKKKEKLGIPVLLFNSLSWKRTDPVTTKVDFEKGQVSRVGIMGSDKNPVTVQTSSESYYNDGSLKSAEITFIAEDIPPIGYATYYVFDDKKDTCKKEAPKTSASSYENPYYKVSFAKGGIAQVYDKDFKRDLFLPGHFKVGEVFTMQSIGNGAGEFGDVQQPSMVDFDQVSAHDPEWKILEDGPVYTKYRLEQPILHTIVRQDVTLYHKLKRIYFDTSLRNWSGELYREFRTAFPVKMENPEIAHEVPFGSVRVGKDEIKTAGERYTPLCKDVHPRAIIDWISATDDEVAITLSSSVSAADWINPTAPDSDKSVLQHLLLASRTSCHWEGNEYSQAGNHDFHSVLTSNGAASVMGQKIAKQKNEPLQVVVYPDTSTNAFLPETASFYAIDSDNVIITTLKKAEDTDEIIARMYNLTGKEETVNVSSYFNIKAYKKTNIIEEFPQLVPPQLKIGKYAIETFSLNLD</sequence>
<dbReference type="Gene3D" id="2.60.40.2220">
    <property type="match status" value="1"/>
</dbReference>
<dbReference type="InterPro" id="IPR011013">
    <property type="entry name" value="Gal_mutarotase_sf_dom"/>
</dbReference>
<proteinExistence type="predicted"/>
<name>A0A1M6GFF6_9FLAO</name>
<dbReference type="InterPro" id="IPR000602">
    <property type="entry name" value="Glyco_hydro_38_N"/>
</dbReference>